<name>A0A2S5BE47_9BASI</name>
<proteinExistence type="predicted"/>
<sequence length="846" mass="94019">MSLPPYLLLATLLNSPATVQNAFTTLQTWGPERGFDALRALLPYLSLPTIIRLWRGFDQLKDVISSTLSDLIDVQGDWVVSAQCPPALRDSYLVHYFHSTCNANNSGILQDMRELSERQRRLVEASGMIIDAELENSYNDDSGSESEERDEAPEDEKPCTALADFEKRLAKKTDGLLQHVDWSNVVMAGGGVLGIVTGKNQSEAYDKSDIDLLLYGLQPDELVPEVASLIEQIKAGVRIRTYPESFFTSFNAITIVPPLYATSRQKVQIILQHHASIFEALAWFDLDACAMAYTGNAVVALPRAIRSLSFSSDASGGINFVDPWTARKGDPTGNMLAGRAIKYMSRGFSLALSPAAATAIAAHGLDFDTALTVAQRAIRASTPSMPVLGLGGLKRRQDFVTTAIAHKLEAKREARREECYDREAFYRKRFPHDCWDYGRGAYYGRFGGRARHFQRLDEDVLHSTENEQIHEDFWQYNLVDSSLLAAEDRALVGLVTQVGRMAKMFDQETFEEKHISDASAKPFRDLAVPYISTFETRAVLGYGGEQPPQAVPVEDGASNASVLAGARDYEAYTSVTFRLPRSLLPVIHKAEEKMRTLVHEVRTGAYPAAIQAPLLSPMFPPSADQIITMAAAPLQNHPRGPSISAHIKVAPAKQLERFLPDSFPGPARRETNNRLLEQKDAYAVHHLLTPLVGDESSAFDMSRKYVYRVATIAGLWQFRGLDDDIDEALNIVWQAWTIFSHAAATMPEVSSEVQKRLALAEKLKERDIRDEPVTQLHGSATTDPKFFQQPDMITTVATLHNFLTTLAQAASRGRDTRVPVTAGPGQHWSGDRLRWLLQWISNKEMV</sequence>
<dbReference type="EMBL" id="PJQD01000020">
    <property type="protein sequence ID" value="POY75045.1"/>
    <property type="molecule type" value="Genomic_DNA"/>
</dbReference>
<reference evidence="2 3" key="1">
    <citation type="journal article" date="2018" name="Front. Microbiol.">
        <title>Prospects for Fungal Bioremediation of Acidic Radioactive Waste Sites: Characterization and Genome Sequence of Rhodotorula taiwanensis MD1149.</title>
        <authorList>
            <person name="Tkavc R."/>
            <person name="Matrosova V.Y."/>
            <person name="Grichenko O.E."/>
            <person name="Gostincar C."/>
            <person name="Volpe R.P."/>
            <person name="Klimenkova P."/>
            <person name="Gaidamakova E.K."/>
            <person name="Zhou C.E."/>
            <person name="Stewart B.J."/>
            <person name="Lyman M.G."/>
            <person name="Malfatti S.A."/>
            <person name="Rubinfeld B."/>
            <person name="Courtot M."/>
            <person name="Singh J."/>
            <person name="Dalgard C.L."/>
            <person name="Hamilton T."/>
            <person name="Frey K.G."/>
            <person name="Gunde-Cimerman N."/>
            <person name="Dugan L."/>
            <person name="Daly M.J."/>
        </authorList>
    </citation>
    <scope>NUCLEOTIDE SEQUENCE [LARGE SCALE GENOMIC DNA]</scope>
    <source>
        <strain evidence="2 3">MD1149</strain>
    </source>
</reference>
<comment type="caution">
    <text evidence="2">The sequence shown here is derived from an EMBL/GenBank/DDBJ whole genome shotgun (WGS) entry which is preliminary data.</text>
</comment>
<protein>
    <submittedName>
        <fullName evidence="2">Uncharacterized protein</fullName>
    </submittedName>
</protein>
<gene>
    <name evidence="2" type="ORF">BMF94_2021</name>
</gene>
<evidence type="ECO:0000313" key="2">
    <source>
        <dbReference type="EMBL" id="POY75045.1"/>
    </source>
</evidence>
<dbReference type="STRING" id="741276.A0A2S5BE47"/>
<feature type="compositionally biased region" description="Acidic residues" evidence="1">
    <location>
        <begin position="142"/>
        <end position="154"/>
    </location>
</feature>
<dbReference type="Proteomes" id="UP000237144">
    <property type="component" value="Unassembled WGS sequence"/>
</dbReference>
<dbReference type="AlphaFoldDB" id="A0A2S5BE47"/>
<evidence type="ECO:0000256" key="1">
    <source>
        <dbReference type="SAM" id="MobiDB-lite"/>
    </source>
</evidence>
<organism evidence="2 3">
    <name type="scientific">Rhodotorula taiwanensis</name>
    <dbReference type="NCBI Taxonomy" id="741276"/>
    <lineage>
        <taxon>Eukaryota</taxon>
        <taxon>Fungi</taxon>
        <taxon>Dikarya</taxon>
        <taxon>Basidiomycota</taxon>
        <taxon>Pucciniomycotina</taxon>
        <taxon>Microbotryomycetes</taxon>
        <taxon>Sporidiobolales</taxon>
        <taxon>Sporidiobolaceae</taxon>
        <taxon>Rhodotorula</taxon>
    </lineage>
</organism>
<keyword evidence="3" id="KW-1185">Reference proteome</keyword>
<feature type="region of interest" description="Disordered" evidence="1">
    <location>
        <begin position="134"/>
        <end position="157"/>
    </location>
</feature>
<accession>A0A2S5BE47</accession>
<evidence type="ECO:0000313" key="3">
    <source>
        <dbReference type="Proteomes" id="UP000237144"/>
    </source>
</evidence>
<dbReference type="OrthoDB" id="539213at2759"/>